<evidence type="ECO:0000256" key="1">
    <source>
        <dbReference type="SAM" id="MobiDB-lite"/>
    </source>
</evidence>
<reference evidence="2" key="1">
    <citation type="submission" date="2023-06" db="EMBL/GenBank/DDBJ databases">
        <title>Genome-scale phylogeny and comparative genomics of the fungal order Sordariales.</title>
        <authorList>
            <consortium name="Lawrence Berkeley National Laboratory"/>
            <person name="Hensen N."/>
            <person name="Bonometti L."/>
            <person name="Westerberg I."/>
            <person name="Brannstrom I.O."/>
            <person name="Guillou S."/>
            <person name="Cros-Aarteil S."/>
            <person name="Calhoun S."/>
            <person name="Haridas S."/>
            <person name="Kuo A."/>
            <person name="Mondo S."/>
            <person name="Pangilinan J."/>
            <person name="Riley R."/>
            <person name="Labutti K."/>
            <person name="Andreopoulos B."/>
            <person name="Lipzen A."/>
            <person name="Chen C."/>
            <person name="Yanf M."/>
            <person name="Daum C."/>
            <person name="Ng V."/>
            <person name="Clum A."/>
            <person name="Steindorff A."/>
            <person name="Ohm R."/>
            <person name="Martin F."/>
            <person name="Silar P."/>
            <person name="Natvig D."/>
            <person name="Lalanne C."/>
            <person name="Gautier V."/>
            <person name="Ament-Velasquez S.L."/>
            <person name="Kruys A."/>
            <person name="Hutchinson M.I."/>
            <person name="Powell A.J."/>
            <person name="Barry K."/>
            <person name="Miller A.N."/>
            <person name="Grigoriev I.V."/>
            <person name="Debuchy R."/>
            <person name="Gladieux P."/>
            <person name="Thoren M.H."/>
            <person name="Johannesson H."/>
        </authorList>
    </citation>
    <scope>NUCLEOTIDE SEQUENCE</scope>
    <source>
        <strain evidence="2">SMH4607-1</strain>
    </source>
</reference>
<accession>A0AA40DSA9</accession>
<gene>
    <name evidence="2" type="ORF">B0H67DRAFT_291937</name>
</gene>
<sequence length="154" mass="17473">MPIATSPTALPRPATFVKMEDRKRPASGAVDECAPPSKRQAVNGSSKAKDDAGDMKEETWIDVYQKGAIFRQMLEYKREKTNLEVRLQELEKSTVDHDDHIRVIDQWMTQIPLSNPPSFSRTAKISSGISVTRPRPSNPRWMAYSSEWLVPVEM</sequence>
<dbReference type="AlphaFoldDB" id="A0AA40DSA9"/>
<organism evidence="2 3">
    <name type="scientific">Lasiosphaeris hirsuta</name>
    <dbReference type="NCBI Taxonomy" id="260670"/>
    <lineage>
        <taxon>Eukaryota</taxon>
        <taxon>Fungi</taxon>
        <taxon>Dikarya</taxon>
        <taxon>Ascomycota</taxon>
        <taxon>Pezizomycotina</taxon>
        <taxon>Sordariomycetes</taxon>
        <taxon>Sordariomycetidae</taxon>
        <taxon>Sordariales</taxon>
        <taxon>Lasiosphaeriaceae</taxon>
        <taxon>Lasiosphaeris</taxon>
    </lineage>
</organism>
<keyword evidence="3" id="KW-1185">Reference proteome</keyword>
<feature type="region of interest" description="Disordered" evidence="1">
    <location>
        <begin position="1"/>
        <end position="54"/>
    </location>
</feature>
<evidence type="ECO:0000313" key="2">
    <source>
        <dbReference type="EMBL" id="KAK0711487.1"/>
    </source>
</evidence>
<proteinExistence type="predicted"/>
<comment type="caution">
    <text evidence="2">The sequence shown here is derived from an EMBL/GenBank/DDBJ whole genome shotgun (WGS) entry which is preliminary data.</text>
</comment>
<evidence type="ECO:0000313" key="3">
    <source>
        <dbReference type="Proteomes" id="UP001172102"/>
    </source>
</evidence>
<protein>
    <submittedName>
        <fullName evidence="2">Uncharacterized protein</fullName>
    </submittedName>
</protein>
<name>A0AA40DSA9_9PEZI</name>
<dbReference type="Proteomes" id="UP001172102">
    <property type="component" value="Unassembled WGS sequence"/>
</dbReference>
<dbReference type="EMBL" id="JAUKUA010000005">
    <property type="protein sequence ID" value="KAK0711487.1"/>
    <property type="molecule type" value="Genomic_DNA"/>
</dbReference>